<dbReference type="HOGENOM" id="CLU_424955_0_0_9"/>
<name>D9SNQ8_CLOC7</name>
<dbReference type="OrthoDB" id="9815928at2"/>
<dbReference type="EMBL" id="CP002160">
    <property type="protein sequence ID" value="ADL49929.1"/>
    <property type="molecule type" value="Genomic_DNA"/>
</dbReference>
<organism evidence="3 4">
    <name type="scientific">Clostridium cellulovorans (strain ATCC 35296 / DSM 3052 / OCM 3 / 743B)</name>
    <dbReference type="NCBI Taxonomy" id="573061"/>
    <lineage>
        <taxon>Bacteria</taxon>
        <taxon>Bacillati</taxon>
        <taxon>Bacillota</taxon>
        <taxon>Clostridia</taxon>
        <taxon>Eubacteriales</taxon>
        <taxon>Clostridiaceae</taxon>
        <taxon>Clostridium</taxon>
    </lineage>
</organism>
<evidence type="ECO:0000313" key="4">
    <source>
        <dbReference type="Proteomes" id="UP000002730"/>
    </source>
</evidence>
<dbReference type="InterPro" id="IPR007280">
    <property type="entry name" value="Peptidase_C_arc/bac"/>
</dbReference>
<dbReference type="KEGG" id="ccb:Clocel_0140"/>
<keyword evidence="4" id="KW-1185">Reference proteome</keyword>
<dbReference type="AlphaFoldDB" id="D9SNQ8"/>
<feature type="domain" description="Peptidase C-terminal archaeal/bacterial" evidence="2">
    <location>
        <begin position="185"/>
        <end position="251"/>
    </location>
</feature>
<protein>
    <submittedName>
        <fullName evidence="3">Peptidase domain protein</fullName>
    </submittedName>
</protein>
<sequence>MMKKVLSLIICLLIFTSTNFSKVVYSAELYEIESNNDFSTANIVALGDITQGQILAANDYDFFKLQISYPQETNILLSNIPSGCDFDLYIYDSNGSSMASSTKGSNADDSVTQTLNVGTYYIKVLRYSGSSSSFYKLSTLPIGTTPTIPSPDGNIYESEANNDFSNSNSIIFGSTIKGQILTSTDYDCFKLQLLYPRDTNILLNNIPSGCDFDLSLYDSNGFKVDSSINRSNVDESITKTLAAGTYYIRIASATGNSDIYYNLSTSQTPPLAPSADGFVYENEANDDFSAANAIPFGSTVKGNIAASSNVDYFKLQLSSTENIKILLSNISTGCDYDLVLFDFNNNYIASSKKGSNVDESITHSLAAGIYYIKISSYSGSSNNYYSLSTTLAGNAPMAPYPDGGLYEREPNDSSSTAYPIEVGNSIKGQITSTSDNDLFKFQTYSTESLKIGLSDVPDDCNFDLYLYDSNMNRIDSSTNGFGTVESIYKSLPAGTYYIKIISTLRSSTEYYNLSITDVIPPTSTFHGGDIYEFDDSFSLATDMGEGSFTISEPNLNVSNDMDYFKFNLIQRSDVRVVLTNPNYSSAKYRFDLYNSSYGNISYAYNVSEYTITLEPGTYYIKVHDNTAAPYTGLNYQLQMTATGL</sequence>
<feature type="domain" description="Peptidase C-terminal archaeal/bacterial" evidence="2">
    <location>
        <begin position="435"/>
        <end position="500"/>
    </location>
</feature>
<dbReference type="RefSeq" id="WP_010075315.1">
    <property type="nucleotide sequence ID" value="NC_014393.1"/>
</dbReference>
<dbReference type="Proteomes" id="UP000002730">
    <property type="component" value="Chromosome"/>
</dbReference>
<reference evidence="3 4" key="1">
    <citation type="submission" date="2010-08" db="EMBL/GenBank/DDBJ databases">
        <title>Complete sequence of Clostridium cellulovorans 743B.</title>
        <authorList>
            <consortium name="US DOE Joint Genome Institute"/>
            <person name="Lucas S."/>
            <person name="Copeland A."/>
            <person name="Lapidus A."/>
            <person name="Cheng J.-F."/>
            <person name="Bruce D."/>
            <person name="Goodwin L."/>
            <person name="Pitluck S."/>
            <person name="Chertkov O."/>
            <person name="Detter J.C."/>
            <person name="Han C."/>
            <person name="Tapia R."/>
            <person name="Land M."/>
            <person name="Hauser L."/>
            <person name="Chang Y.-J."/>
            <person name="Jeffries C."/>
            <person name="Kyrpides N."/>
            <person name="Ivanova N."/>
            <person name="Mikhailova N."/>
            <person name="Hemme C.L."/>
            <person name="Woyke T."/>
        </authorList>
    </citation>
    <scope>NUCLEOTIDE SEQUENCE [LARGE SCALE GENOMIC DNA]</scope>
    <source>
        <strain evidence="4">ATCC 35296 / DSM 3052 / OCM 3 / 743B</strain>
    </source>
</reference>
<dbReference type="Gene3D" id="2.60.120.380">
    <property type="match status" value="5"/>
</dbReference>
<dbReference type="eggNOG" id="COG4932">
    <property type="taxonomic scope" value="Bacteria"/>
</dbReference>
<evidence type="ECO:0000259" key="2">
    <source>
        <dbReference type="Pfam" id="PF04151"/>
    </source>
</evidence>
<feature type="domain" description="Peptidase C-terminal archaeal/bacterial" evidence="2">
    <location>
        <begin position="310"/>
        <end position="376"/>
    </location>
</feature>
<accession>D9SNQ8</accession>
<dbReference type="SUPFAM" id="SSF89260">
    <property type="entry name" value="Collagen-binding domain"/>
    <property type="match status" value="5"/>
</dbReference>
<dbReference type="STRING" id="573061.Clocel_0140"/>
<feature type="domain" description="Peptidase C-terminal archaeal/bacterial" evidence="2">
    <location>
        <begin position="59"/>
        <end position="124"/>
    </location>
</feature>
<gene>
    <name evidence="3" type="ordered locus">Clocel_0140</name>
</gene>
<dbReference type="Pfam" id="PF04151">
    <property type="entry name" value="PPC"/>
    <property type="match status" value="4"/>
</dbReference>
<feature type="chain" id="PRO_5039667206" evidence="1">
    <location>
        <begin position="22"/>
        <end position="644"/>
    </location>
</feature>
<proteinExistence type="predicted"/>
<feature type="signal peptide" evidence="1">
    <location>
        <begin position="1"/>
        <end position="21"/>
    </location>
</feature>
<evidence type="ECO:0000313" key="3">
    <source>
        <dbReference type="EMBL" id="ADL49929.1"/>
    </source>
</evidence>
<evidence type="ECO:0000256" key="1">
    <source>
        <dbReference type="SAM" id="SignalP"/>
    </source>
</evidence>
<keyword evidence="1" id="KW-0732">Signal</keyword>